<evidence type="ECO:0000259" key="4">
    <source>
        <dbReference type="SMART" id="SM00382"/>
    </source>
</evidence>
<dbReference type="InterPro" id="IPR050168">
    <property type="entry name" value="AAA_ATPase_domain"/>
</dbReference>
<dbReference type="Pfam" id="PF00004">
    <property type="entry name" value="AAA"/>
    <property type="match status" value="1"/>
</dbReference>
<reference evidence="6" key="1">
    <citation type="submission" date="2016-11" db="EMBL/GenBank/DDBJ databases">
        <authorList>
            <person name="Guldener U."/>
        </authorList>
    </citation>
    <scope>NUCLEOTIDE SEQUENCE [LARGE SCALE GENOMIC DNA]</scope>
</reference>
<organism evidence="5 6">
    <name type="scientific">Hanseniaspora guilliermondii</name>
    <dbReference type="NCBI Taxonomy" id="56406"/>
    <lineage>
        <taxon>Eukaryota</taxon>
        <taxon>Fungi</taxon>
        <taxon>Dikarya</taxon>
        <taxon>Ascomycota</taxon>
        <taxon>Saccharomycotina</taxon>
        <taxon>Saccharomycetes</taxon>
        <taxon>Saccharomycodales</taxon>
        <taxon>Saccharomycodaceae</taxon>
        <taxon>Hanseniaspora</taxon>
    </lineage>
</organism>
<proteinExistence type="predicted"/>
<evidence type="ECO:0000313" key="5">
    <source>
        <dbReference type="EMBL" id="SGZ41184.1"/>
    </source>
</evidence>
<evidence type="ECO:0000256" key="3">
    <source>
        <dbReference type="ARBA" id="ARBA00023054"/>
    </source>
</evidence>
<evidence type="ECO:0000256" key="1">
    <source>
        <dbReference type="ARBA" id="ARBA00022741"/>
    </source>
</evidence>
<gene>
    <name evidence="5" type="ORF">HGUI_03384</name>
</gene>
<dbReference type="GO" id="GO:0005524">
    <property type="term" value="F:ATP binding"/>
    <property type="evidence" value="ECO:0007669"/>
    <property type="project" value="UniProtKB-KW"/>
</dbReference>
<keyword evidence="3" id="KW-0175">Coiled coil</keyword>
<evidence type="ECO:0000256" key="2">
    <source>
        <dbReference type="ARBA" id="ARBA00022840"/>
    </source>
</evidence>
<dbReference type="GO" id="GO:0016558">
    <property type="term" value="P:protein import into peroxisome matrix"/>
    <property type="evidence" value="ECO:0007669"/>
    <property type="project" value="TreeGrafter"/>
</dbReference>
<evidence type="ECO:0000313" key="6">
    <source>
        <dbReference type="Proteomes" id="UP000183365"/>
    </source>
</evidence>
<dbReference type="EMBL" id="FQNF01000084">
    <property type="protein sequence ID" value="SGZ41184.1"/>
    <property type="molecule type" value="Genomic_DNA"/>
</dbReference>
<dbReference type="GO" id="GO:0016887">
    <property type="term" value="F:ATP hydrolysis activity"/>
    <property type="evidence" value="ECO:0007669"/>
    <property type="project" value="InterPro"/>
</dbReference>
<dbReference type="PROSITE" id="PS00674">
    <property type="entry name" value="AAA"/>
    <property type="match status" value="1"/>
</dbReference>
<dbReference type="OrthoDB" id="3973347at2759"/>
<keyword evidence="1" id="KW-0547">Nucleotide-binding</keyword>
<accession>A0A1L0B3V3</accession>
<keyword evidence="6" id="KW-1185">Reference proteome</keyword>
<dbReference type="GO" id="GO:0005829">
    <property type="term" value="C:cytosol"/>
    <property type="evidence" value="ECO:0007669"/>
    <property type="project" value="TreeGrafter"/>
</dbReference>
<dbReference type="SUPFAM" id="SSF52540">
    <property type="entry name" value="P-loop containing nucleoside triphosphate hydrolases"/>
    <property type="match status" value="2"/>
</dbReference>
<sequence>MHVKPIPVKHFKELRDFYHTEVVCLSRTYIIKNELFVKRLNKLVIQSKDGYFEMYVNIACLDINDDDMCVSPGIYYELSLSSLISDVQITFSTFGEDEHAILSELKLQRCFDQNHVNVENRNVIDDILINSLKNNYKKCIFRNGMFIPISYLNNVVWFRVILNTQTSFKVKEINELIIDNQNFSGAFALDYNTYPDWHMYYSARCKQFSYGENWPTYNDIASLILNNKNPIGLLLYSDTNGESVGLFGKTHMIKTFAKYNGLVLIQADIVDLCEDNEDLNIKFHKLKTLVDTYTKIIDERLLNVTKNKMLFLFKNVHLLYSKDAQSDPSIIKFYTLFHNLLINYNVVFTSNSLDTTNVDFIRSLCVKEIYVGILNEDQRFDILKQSDYFEDLELNSNINNYSFLKNLAKETNSFTPYMLERLISKCKVHRLNTEKSIKTKVEEMKKIKASNAGAPTVPKVLWEDIGGLAHVKEEIIKTLDPPKGSLKKTLKRSGLLLFGVPGSGKTLLAKAIATNFSMNFFSVKGPELLDMYIGESESNIRKIFKKAYDNKPCVLFFDELDSIASKNHNSNMDRVVAQTLNEIDRVNQTGDVNVFVVGATNRPDLIDDSFTRPGRFDKLIYLGVIDSNEEKINVLKTVTRYLKMDFEWDKELSFVENKVPNNLTGADYQNLINQVYNHVVEERIKVIQSDHIELNKEEWNEKLTDIEWFGNDSNKLIIALNHFEHVLKDFKSSVSGVDLKKYEALRDKYCN</sequence>
<keyword evidence="2" id="KW-0067">ATP-binding</keyword>
<dbReference type="VEuPathDB" id="FungiDB:HGUI_03384"/>
<dbReference type="InterPro" id="IPR003593">
    <property type="entry name" value="AAA+_ATPase"/>
</dbReference>
<feature type="domain" description="AAA+ ATPase" evidence="4">
    <location>
        <begin position="491"/>
        <end position="626"/>
    </location>
</feature>
<dbReference type="GO" id="GO:0005778">
    <property type="term" value="C:peroxisomal membrane"/>
    <property type="evidence" value="ECO:0007669"/>
    <property type="project" value="TreeGrafter"/>
</dbReference>
<dbReference type="Proteomes" id="UP000183365">
    <property type="component" value="Unassembled WGS sequence"/>
</dbReference>
<dbReference type="Gene3D" id="1.10.8.60">
    <property type="match status" value="1"/>
</dbReference>
<dbReference type="AlphaFoldDB" id="A0A1L0B3V3"/>
<dbReference type="PANTHER" id="PTHR23077">
    <property type="entry name" value="AAA-FAMILY ATPASE"/>
    <property type="match status" value="1"/>
</dbReference>
<dbReference type="SMART" id="SM00382">
    <property type="entry name" value="AAA"/>
    <property type="match status" value="1"/>
</dbReference>
<dbReference type="Gene3D" id="3.40.50.300">
    <property type="entry name" value="P-loop containing nucleotide triphosphate hydrolases"/>
    <property type="match status" value="1"/>
</dbReference>
<dbReference type="InterPro" id="IPR003959">
    <property type="entry name" value="ATPase_AAA_core"/>
</dbReference>
<protein>
    <recommendedName>
        <fullName evidence="4">AAA+ ATPase domain-containing protein</fullName>
    </recommendedName>
</protein>
<name>A0A1L0B3V3_9ASCO</name>
<dbReference type="FunFam" id="3.40.50.300:FF:001025">
    <property type="entry name" value="ATPase family, AAA domain-containing 2B"/>
    <property type="match status" value="1"/>
</dbReference>
<dbReference type="InterPro" id="IPR027417">
    <property type="entry name" value="P-loop_NTPase"/>
</dbReference>
<dbReference type="PANTHER" id="PTHR23077:SF9">
    <property type="entry name" value="PEROXISOMAL ATPASE PEX6"/>
    <property type="match status" value="1"/>
</dbReference>
<dbReference type="InterPro" id="IPR003960">
    <property type="entry name" value="ATPase_AAA_CS"/>
</dbReference>